<reference evidence="5" key="1">
    <citation type="journal article" date="2020" name="Stud. Mycol.">
        <title>101 Dothideomycetes genomes: a test case for predicting lifestyles and emergence of pathogens.</title>
        <authorList>
            <person name="Haridas S."/>
            <person name="Albert R."/>
            <person name="Binder M."/>
            <person name="Bloem J."/>
            <person name="Labutti K."/>
            <person name="Salamov A."/>
            <person name="Andreopoulos B."/>
            <person name="Baker S."/>
            <person name="Barry K."/>
            <person name="Bills G."/>
            <person name="Bluhm B."/>
            <person name="Cannon C."/>
            <person name="Castanera R."/>
            <person name="Culley D."/>
            <person name="Daum C."/>
            <person name="Ezra D."/>
            <person name="Gonzalez J."/>
            <person name="Henrissat B."/>
            <person name="Kuo A."/>
            <person name="Liang C."/>
            <person name="Lipzen A."/>
            <person name="Lutzoni F."/>
            <person name="Magnuson J."/>
            <person name="Mondo S."/>
            <person name="Nolan M."/>
            <person name="Ohm R."/>
            <person name="Pangilinan J."/>
            <person name="Park H.-J."/>
            <person name="Ramirez L."/>
            <person name="Alfaro M."/>
            <person name="Sun H."/>
            <person name="Tritt A."/>
            <person name="Yoshinaga Y."/>
            <person name="Zwiers L.-H."/>
            <person name="Turgeon B."/>
            <person name="Goodwin S."/>
            <person name="Spatafora J."/>
            <person name="Crous P."/>
            <person name="Grigoriev I."/>
        </authorList>
    </citation>
    <scope>NUCLEOTIDE SEQUENCE</scope>
    <source>
        <strain evidence="5">CBS 115976</strain>
    </source>
</reference>
<evidence type="ECO:0000256" key="1">
    <source>
        <dbReference type="PIRSR" id="PIRSR601310-1"/>
    </source>
</evidence>
<name>A0A6A6U905_9PEZI</name>
<dbReference type="GO" id="GO:0003824">
    <property type="term" value="F:catalytic activity"/>
    <property type="evidence" value="ECO:0007669"/>
    <property type="project" value="InterPro"/>
</dbReference>
<proteinExistence type="predicted"/>
<dbReference type="Gene3D" id="3.30.428.10">
    <property type="entry name" value="HIT-like"/>
    <property type="match status" value="1"/>
</dbReference>
<dbReference type="AlphaFoldDB" id="A0A6A6U905"/>
<dbReference type="SUPFAM" id="SSF54197">
    <property type="entry name" value="HIT-like"/>
    <property type="match status" value="1"/>
</dbReference>
<dbReference type="OrthoDB" id="1915375at2759"/>
<keyword evidence="6" id="KW-1185">Reference proteome</keyword>
<dbReference type="InterPro" id="IPR001310">
    <property type="entry name" value="Histidine_triad_HIT"/>
</dbReference>
<gene>
    <name evidence="5" type="ORF">BT63DRAFT_309321</name>
</gene>
<dbReference type="InterPro" id="IPR019808">
    <property type="entry name" value="Histidine_triad_CS"/>
</dbReference>
<dbReference type="GO" id="GO:0009117">
    <property type="term" value="P:nucleotide metabolic process"/>
    <property type="evidence" value="ECO:0007669"/>
    <property type="project" value="TreeGrafter"/>
</dbReference>
<sequence length="195" mass="21598">MSATTAEDHYPVDCPFCGIAQTYPSPISQISNSDDLKSCVPDVVDAEKVSPSCHLVLSAPEVLAFLDIMPMTMGHLLVTTRSHRLKIEHVPGNEASDIGFWLPILAKAVSQTVGVTDYNIVQNNGPRAAQVVPHVHFHIIPRPESVPTIQNKSWTMFGRGKRDDLDDDEAANLAAEIRRQIRKELDHRSRNQSNL</sequence>
<dbReference type="PRINTS" id="PR00332">
    <property type="entry name" value="HISTRIAD"/>
</dbReference>
<organism evidence="5 6">
    <name type="scientific">Microthyrium microscopicum</name>
    <dbReference type="NCBI Taxonomy" id="703497"/>
    <lineage>
        <taxon>Eukaryota</taxon>
        <taxon>Fungi</taxon>
        <taxon>Dikarya</taxon>
        <taxon>Ascomycota</taxon>
        <taxon>Pezizomycotina</taxon>
        <taxon>Dothideomycetes</taxon>
        <taxon>Dothideomycetes incertae sedis</taxon>
        <taxon>Microthyriales</taxon>
        <taxon>Microthyriaceae</taxon>
        <taxon>Microthyrium</taxon>
    </lineage>
</organism>
<evidence type="ECO:0000256" key="2">
    <source>
        <dbReference type="PIRSR" id="PIRSR601310-3"/>
    </source>
</evidence>
<evidence type="ECO:0000313" key="5">
    <source>
        <dbReference type="EMBL" id="KAF2668096.1"/>
    </source>
</evidence>
<feature type="active site" description="Tele-AMP-histidine intermediate" evidence="1">
    <location>
        <position position="136"/>
    </location>
</feature>
<dbReference type="PROSITE" id="PS51084">
    <property type="entry name" value="HIT_2"/>
    <property type="match status" value="1"/>
</dbReference>
<feature type="short sequence motif" description="Histidine triad motif" evidence="2 3">
    <location>
        <begin position="134"/>
        <end position="138"/>
    </location>
</feature>
<accession>A0A6A6U905</accession>
<dbReference type="EMBL" id="MU004237">
    <property type="protein sequence ID" value="KAF2668096.1"/>
    <property type="molecule type" value="Genomic_DNA"/>
</dbReference>
<evidence type="ECO:0000313" key="6">
    <source>
        <dbReference type="Proteomes" id="UP000799302"/>
    </source>
</evidence>
<feature type="domain" description="HIT" evidence="4">
    <location>
        <begin position="42"/>
        <end position="154"/>
    </location>
</feature>
<evidence type="ECO:0000259" key="4">
    <source>
        <dbReference type="PROSITE" id="PS51084"/>
    </source>
</evidence>
<dbReference type="InterPro" id="IPR011146">
    <property type="entry name" value="HIT-like"/>
</dbReference>
<dbReference type="PANTHER" id="PTHR46648">
    <property type="entry name" value="HIT FAMILY PROTEIN 1"/>
    <property type="match status" value="1"/>
</dbReference>
<dbReference type="InterPro" id="IPR036265">
    <property type="entry name" value="HIT-like_sf"/>
</dbReference>
<dbReference type="Pfam" id="PF01230">
    <property type="entry name" value="HIT"/>
    <property type="match status" value="1"/>
</dbReference>
<evidence type="ECO:0000256" key="3">
    <source>
        <dbReference type="PROSITE-ProRule" id="PRU00464"/>
    </source>
</evidence>
<dbReference type="PROSITE" id="PS00892">
    <property type="entry name" value="HIT_1"/>
    <property type="match status" value="1"/>
</dbReference>
<dbReference type="Proteomes" id="UP000799302">
    <property type="component" value="Unassembled WGS sequence"/>
</dbReference>
<dbReference type="PANTHER" id="PTHR46648:SF2">
    <property type="entry name" value="HIT DOMAIN-CONTAINING PROTEIN"/>
    <property type="match status" value="1"/>
</dbReference>
<protein>
    <submittedName>
        <fullName evidence="5">HIT-like protein</fullName>
    </submittedName>
</protein>